<dbReference type="Proteomes" id="UP000618952">
    <property type="component" value="Unassembled WGS sequence"/>
</dbReference>
<feature type="transmembrane region" description="Helical" evidence="1">
    <location>
        <begin position="20"/>
        <end position="46"/>
    </location>
</feature>
<protein>
    <recommendedName>
        <fullName evidence="4">Alpha/beta hydrolase</fullName>
    </recommendedName>
</protein>
<proteinExistence type="predicted"/>
<dbReference type="PANTHER" id="PTHR33428:SF14">
    <property type="entry name" value="CARBOXYLESTERASE TYPE B DOMAIN-CONTAINING PROTEIN"/>
    <property type="match status" value="1"/>
</dbReference>
<name>A0ABR7QRU4_9FLAO</name>
<dbReference type="Pfam" id="PF07224">
    <property type="entry name" value="Chlorophyllase"/>
    <property type="match status" value="1"/>
</dbReference>
<reference evidence="2 3" key="1">
    <citation type="submission" date="2020-08" db="EMBL/GenBank/DDBJ databases">
        <title>Arenibacter gaetbuli sp. nov., isolated from a sand dune.</title>
        <authorList>
            <person name="Park S."/>
            <person name="Yoon J.-H."/>
        </authorList>
    </citation>
    <scope>NUCLEOTIDE SEQUENCE [LARGE SCALE GENOMIC DNA]</scope>
    <source>
        <strain evidence="2 3">BSSL-BM3</strain>
    </source>
</reference>
<dbReference type="PANTHER" id="PTHR33428">
    <property type="entry name" value="CHLOROPHYLLASE-2, CHLOROPLASTIC"/>
    <property type="match status" value="1"/>
</dbReference>
<keyword evidence="1" id="KW-0812">Transmembrane</keyword>
<feature type="transmembrane region" description="Helical" evidence="1">
    <location>
        <begin position="136"/>
        <end position="158"/>
    </location>
</feature>
<evidence type="ECO:0008006" key="4">
    <source>
        <dbReference type="Google" id="ProtNLM"/>
    </source>
</evidence>
<dbReference type="RefSeq" id="WP_187587248.1">
    <property type="nucleotide sequence ID" value="NZ_JACLHY010000024.1"/>
</dbReference>
<dbReference type="EMBL" id="JACLHY010000024">
    <property type="protein sequence ID" value="MBC8769914.1"/>
    <property type="molecule type" value="Genomic_DNA"/>
</dbReference>
<dbReference type="InterPro" id="IPR017395">
    <property type="entry name" value="Chlorophyllase-like"/>
</dbReference>
<feature type="transmembrane region" description="Helical" evidence="1">
    <location>
        <begin position="82"/>
        <end position="100"/>
    </location>
</feature>
<accession>A0ABR7QRU4</accession>
<evidence type="ECO:0000256" key="1">
    <source>
        <dbReference type="SAM" id="Phobius"/>
    </source>
</evidence>
<evidence type="ECO:0000313" key="3">
    <source>
        <dbReference type="Proteomes" id="UP000618952"/>
    </source>
</evidence>
<gene>
    <name evidence="2" type="ORF">H4O18_18090</name>
</gene>
<dbReference type="Gene3D" id="3.40.50.1820">
    <property type="entry name" value="alpha/beta hydrolase"/>
    <property type="match status" value="1"/>
</dbReference>
<comment type="caution">
    <text evidence="2">The sequence shown here is derived from an EMBL/GenBank/DDBJ whole genome shotgun (WGS) entry which is preliminary data.</text>
</comment>
<feature type="transmembrane region" description="Helical" evidence="1">
    <location>
        <begin position="106"/>
        <end position="124"/>
    </location>
</feature>
<keyword evidence="1" id="KW-1133">Transmembrane helix</keyword>
<feature type="transmembrane region" description="Helical" evidence="1">
    <location>
        <begin position="52"/>
        <end position="70"/>
    </location>
</feature>
<evidence type="ECO:0000313" key="2">
    <source>
        <dbReference type="EMBL" id="MBC8769914.1"/>
    </source>
</evidence>
<dbReference type="SUPFAM" id="SSF53474">
    <property type="entry name" value="alpha/beta-Hydrolases"/>
    <property type="match status" value="1"/>
</dbReference>
<dbReference type="InterPro" id="IPR029058">
    <property type="entry name" value="AB_hydrolase_fold"/>
</dbReference>
<organism evidence="2 3">
    <name type="scientific">Arenibacter arenosicollis</name>
    <dbReference type="NCBI Taxonomy" id="2762274"/>
    <lineage>
        <taxon>Bacteria</taxon>
        <taxon>Pseudomonadati</taxon>
        <taxon>Bacteroidota</taxon>
        <taxon>Flavobacteriia</taxon>
        <taxon>Flavobacteriales</taxon>
        <taxon>Flavobacteriaceae</taxon>
        <taxon>Arenibacter</taxon>
    </lineage>
</organism>
<sequence>MIFKQLQSFVKSLRPTKLEIHGATYALYVSTALLVLHSSISAVFAYNDPWILLNYLARITAILIFTFVLLRLTHLIYIFSKTYLSAILITIPIFLKVFYFELRSTIFMVVVLSLLGAGLSNLWKPGLRSLHFIKQIIVLTIVTFGLSICMATLVLYSIRGLEMDPIVNAAASSAENVIHINTSSPAENGHHRVKHLSYGSGKDKHRPAFGLETDIITPTIDGTNFIEKWTGFGGWFREKYWGFNTSALPLNAHVWYPEGSGPFPLVLIVHGDHDMKDFSENGYAYLGNLLASRGFILVSVAQNFLNYSWSDYRGRIKNDNNARALLLLEHLKIWHTWNAKENHLFFKKVDTTNIALIGHSKGGESVVHAALMNHLKQHPDDENLKLDHNYTIKSLVGIAPVDGNYKPGGKKSALQDINYLTIHGSLDGEVPSFLGAKQFERITFSDSAYYFKSGLYIKGANHGQFNTTWGENDAFSPFYKGFLNLADLIPAEEQRNITKVYISAFLETTLKDNKTFLPLFADYRKGRNWLPNTIYLNQFEDSRTSFICTFDEDADRTSSALSKNAISSENLTIWQEREIELKNELKGSRGVFIGWEHTCLNISSKGKAGEQTALVEFGDMEEQHPVGCPIPQYSIQIPPKIIRVDSSSVLVFSIAESGGDYVKILKKKSNSDNSDVNTLINDKDWKHTYHNKKTNTKTPIDFSINIKDSIGTQVSFHLSDFAGLQREIQTSLSKIDHLEGKFQSEKVFQLFAFPVKEMLEKNPSFDPTHITSIHFLFDRTENGLIIIDNIGFMQALDE</sequence>
<keyword evidence="1" id="KW-0472">Membrane</keyword>
<keyword evidence="3" id="KW-1185">Reference proteome</keyword>